<keyword evidence="3 6" id="KW-0255">Endonuclease</keyword>
<dbReference type="GO" id="GO:0042781">
    <property type="term" value="F:3'-tRNA processing endoribonuclease activity"/>
    <property type="evidence" value="ECO:0007669"/>
    <property type="project" value="TreeGrafter"/>
</dbReference>
<sequence length="115" mass="13588">MNFLKTIRLKKEFDLLYQRGKSVNGKFFYLKYLPSRFVDKNFLKFGIIISTKISKKAVERNKKRRQLQEIIRLNADKLKGGFSILIIAKDSVLLADYNDIERDFLELIKKSKINV</sequence>
<dbReference type="InterPro" id="IPR000100">
    <property type="entry name" value="RNase_P"/>
</dbReference>
<organism evidence="8">
    <name type="scientific">candidate division CPR3 bacterium</name>
    <dbReference type="NCBI Taxonomy" id="2268181"/>
    <lineage>
        <taxon>Bacteria</taxon>
        <taxon>Bacteria division CPR3</taxon>
    </lineage>
</organism>
<reference evidence="8" key="1">
    <citation type="journal article" date="2020" name="mSystems">
        <title>Genome- and Community-Level Interaction Insights into Carbon Utilization and Element Cycling Functions of Hydrothermarchaeota in Hydrothermal Sediment.</title>
        <authorList>
            <person name="Zhou Z."/>
            <person name="Liu Y."/>
            <person name="Xu W."/>
            <person name="Pan J."/>
            <person name="Luo Z.H."/>
            <person name="Li M."/>
        </authorList>
    </citation>
    <scope>NUCLEOTIDE SEQUENCE [LARGE SCALE GENOMIC DNA]</scope>
    <source>
        <strain evidence="8">SpSt-579</strain>
    </source>
</reference>
<comment type="catalytic activity">
    <reaction evidence="6">
        <text>Endonucleolytic cleavage of RNA, removing 5'-extranucleotides from tRNA precursor.</text>
        <dbReference type="EC" id="3.1.26.5"/>
    </reaction>
</comment>
<proteinExistence type="inferred from homology"/>
<evidence type="ECO:0000256" key="4">
    <source>
        <dbReference type="ARBA" id="ARBA00022801"/>
    </source>
</evidence>
<dbReference type="AlphaFoldDB" id="A0A7C4M081"/>
<evidence type="ECO:0000256" key="2">
    <source>
        <dbReference type="ARBA" id="ARBA00022722"/>
    </source>
</evidence>
<dbReference type="GO" id="GO:0001682">
    <property type="term" value="P:tRNA 5'-leader removal"/>
    <property type="evidence" value="ECO:0007669"/>
    <property type="project" value="UniProtKB-UniRule"/>
</dbReference>
<evidence type="ECO:0000256" key="7">
    <source>
        <dbReference type="NCBIfam" id="TIGR00188"/>
    </source>
</evidence>
<protein>
    <recommendedName>
        <fullName evidence="6 7">Ribonuclease P protein component</fullName>
        <shortName evidence="6">RNase P protein</shortName>
        <shortName evidence="6">RNaseP protein</shortName>
        <ecNumber evidence="6 7">3.1.26.5</ecNumber>
    </recommendedName>
    <alternativeName>
        <fullName evidence="6">Protein C5</fullName>
    </alternativeName>
</protein>
<name>A0A7C4M081_UNCC3</name>
<comment type="caution">
    <text evidence="8">The sequence shown here is derived from an EMBL/GenBank/DDBJ whole genome shotgun (WGS) entry which is preliminary data.</text>
</comment>
<dbReference type="Pfam" id="PF00825">
    <property type="entry name" value="Ribonuclease_P"/>
    <property type="match status" value="1"/>
</dbReference>
<accession>A0A7C4M081</accession>
<evidence type="ECO:0000313" key="8">
    <source>
        <dbReference type="EMBL" id="HGT70909.1"/>
    </source>
</evidence>
<keyword evidence="1 6" id="KW-0819">tRNA processing</keyword>
<keyword evidence="4 6" id="KW-0378">Hydrolase</keyword>
<evidence type="ECO:0000256" key="6">
    <source>
        <dbReference type="HAMAP-Rule" id="MF_00227"/>
    </source>
</evidence>
<keyword evidence="5 6" id="KW-0694">RNA-binding</keyword>
<dbReference type="SUPFAM" id="SSF54211">
    <property type="entry name" value="Ribosomal protein S5 domain 2-like"/>
    <property type="match status" value="1"/>
</dbReference>
<dbReference type="InterPro" id="IPR020568">
    <property type="entry name" value="Ribosomal_Su5_D2-typ_SF"/>
</dbReference>
<comment type="similarity">
    <text evidence="6">Belongs to the RnpA family.</text>
</comment>
<evidence type="ECO:0000256" key="5">
    <source>
        <dbReference type="ARBA" id="ARBA00022884"/>
    </source>
</evidence>
<dbReference type="EMBL" id="DSYQ01000005">
    <property type="protein sequence ID" value="HGT70909.1"/>
    <property type="molecule type" value="Genomic_DNA"/>
</dbReference>
<dbReference type="NCBIfam" id="TIGR00188">
    <property type="entry name" value="rnpA"/>
    <property type="match status" value="1"/>
</dbReference>
<dbReference type="InterPro" id="IPR014721">
    <property type="entry name" value="Ribsml_uS5_D2-typ_fold_subgr"/>
</dbReference>
<comment type="subunit">
    <text evidence="6">Consists of a catalytic RNA component (M1 or rnpB) and a protein subunit.</text>
</comment>
<comment type="function">
    <text evidence="6">RNaseP catalyzes the removal of the 5'-leader sequence from pre-tRNA to produce the mature 5'-terminus. It can also cleave other RNA substrates such as 4.5S RNA. The protein component plays an auxiliary but essential role in vivo by binding to the 5'-leader sequence and broadening the substrate specificity of the ribozyme.</text>
</comment>
<dbReference type="PANTHER" id="PTHR33992">
    <property type="entry name" value="RIBONUCLEASE P PROTEIN COMPONENT"/>
    <property type="match status" value="1"/>
</dbReference>
<dbReference type="Gene3D" id="3.30.230.10">
    <property type="match status" value="1"/>
</dbReference>
<gene>
    <name evidence="6 8" type="primary">rnpA</name>
    <name evidence="8" type="ORF">ENT43_01475</name>
</gene>
<dbReference type="GO" id="GO:0030677">
    <property type="term" value="C:ribonuclease P complex"/>
    <property type="evidence" value="ECO:0007669"/>
    <property type="project" value="TreeGrafter"/>
</dbReference>
<dbReference type="PANTHER" id="PTHR33992:SF1">
    <property type="entry name" value="RIBONUCLEASE P PROTEIN COMPONENT"/>
    <property type="match status" value="1"/>
</dbReference>
<evidence type="ECO:0000256" key="1">
    <source>
        <dbReference type="ARBA" id="ARBA00022694"/>
    </source>
</evidence>
<dbReference type="EC" id="3.1.26.5" evidence="6 7"/>
<dbReference type="GO" id="GO:0000049">
    <property type="term" value="F:tRNA binding"/>
    <property type="evidence" value="ECO:0007669"/>
    <property type="project" value="UniProtKB-UniRule"/>
</dbReference>
<keyword evidence="2 6" id="KW-0540">Nuclease</keyword>
<dbReference type="HAMAP" id="MF_00227">
    <property type="entry name" value="RNase_P"/>
    <property type="match status" value="1"/>
</dbReference>
<dbReference type="GO" id="GO:0004526">
    <property type="term" value="F:ribonuclease P activity"/>
    <property type="evidence" value="ECO:0007669"/>
    <property type="project" value="UniProtKB-UniRule"/>
</dbReference>
<evidence type="ECO:0000256" key="3">
    <source>
        <dbReference type="ARBA" id="ARBA00022759"/>
    </source>
</evidence>